<dbReference type="EMBL" id="JAQQWL010000011">
    <property type="protein sequence ID" value="KAK8048776.1"/>
    <property type="molecule type" value="Genomic_DNA"/>
</dbReference>
<dbReference type="RefSeq" id="XP_066711025.1">
    <property type="nucleotide sequence ID" value="XM_066861915.1"/>
</dbReference>
<keyword evidence="1" id="KW-0472">Membrane</keyword>
<accession>A0ABR1TQ35</accession>
<keyword evidence="1" id="KW-0812">Transmembrane</keyword>
<keyword evidence="3" id="KW-1185">Reference proteome</keyword>
<evidence type="ECO:0000313" key="2">
    <source>
        <dbReference type="EMBL" id="KAK8048776.1"/>
    </source>
</evidence>
<evidence type="ECO:0000313" key="3">
    <source>
        <dbReference type="Proteomes" id="UP001480595"/>
    </source>
</evidence>
<feature type="transmembrane region" description="Helical" evidence="1">
    <location>
        <begin position="6"/>
        <end position="24"/>
    </location>
</feature>
<proteinExistence type="predicted"/>
<dbReference type="GeneID" id="92094978"/>
<reference evidence="2 3" key="1">
    <citation type="submission" date="2023-01" db="EMBL/GenBank/DDBJ databases">
        <title>Analysis of 21 Apiospora genomes using comparative genomics revels a genus with tremendous synthesis potential of carbohydrate active enzymes and secondary metabolites.</title>
        <authorList>
            <person name="Sorensen T."/>
        </authorList>
    </citation>
    <scope>NUCLEOTIDE SEQUENCE [LARGE SCALE GENOMIC DNA]</scope>
    <source>
        <strain evidence="2 3">CBS 135458</strain>
    </source>
</reference>
<comment type="caution">
    <text evidence="2">The sequence shown here is derived from an EMBL/GenBank/DDBJ whole genome shotgun (WGS) entry which is preliminary data.</text>
</comment>
<gene>
    <name evidence="2" type="ORF">PG994_010506</name>
</gene>
<sequence>MSGWNIAFATGCVIVALLIGYYSFRLSLRLILNGCVCSVSLFSPITITVTIGDVRSGIF</sequence>
<name>A0ABR1TQ35_9PEZI</name>
<feature type="transmembrane region" description="Helical" evidence="1">
    <location>
        <begin position="31"/>
        <end position="51"/>
    </location>
</feature>
<protein>
    <submittedName>
        <fullName evidence="2">Uncharacterized protein</fullName>
    </submittedName>
</protein>
<dbReference type="Proteomes" id="UP001480595">
    <property type="component" value="Unassembled WGS sequence"/>
</dbReference>
<organism evidence="2 3">
    <name type="scientific">Apiospora phragmitis</name>
    <dbReference type="NCBI Taxonomy" id="2905665"/>
    <lineage>
        <taxon>Eukaryota</taxon>
        <taxon>Fungi</taxon>
        <taxon>Dikarya</taxon>
        <taxon>Ascomycota</taxon>
        <taxon>Pezizomycotina</taxon>
        <taxon>Sordariomycetes</taxon>
        <taxon>Xylariomycetidae</taxon>
        <taxon>Amphisphaeriales</taxon>
        <taxon>Apiosporaceae</taxon>
        <taxon>Apiospora</taxon>
    </lineage>
</organism>
<evidence type="ECO:0000256" key="1">
    <source>
        <dbReference type="SAM" id="Phobius"/>
    </source>
</evidence>
<keyword evidence="1" id="KW-1133">Transmembrane helix</keyword>